<evidence type="ECO:0000256" key="3">
    <source>
        <dbReference type="ARBA" id="ARBA00010600"/>
    </source>
</evidence>
<keyword evidence="8 15" id="KW-0812">Transmembrane</keyword>
<comment type="subcellular location">
    <subcellularLocation>
        <location evidence="1">Endoplasmic reticulum membrane</location>
        <topology evidence="1">Multi-pass membrane protein</topology>
    </subcellularLocation>
</comment>
<evidence type="ECO:0000256" key="10">
    <source>
        <dbReference type="ARBA" id="ARBA00022989"/>
    </source>
</evidence>
<evidence type="ECO:0000256" key="14">
    <source>
        <dbReference type="ARBA" id="ARBA00048064"/>
    </source>
</evidence>
<comment type="function">
    <text evidence="13">Dol-P-Glc:Glc(2)Man(9)GlcNAc(2)-PP-Dol alpha-1,2-glucosyltransferase that operates in the biosynthetic pathway of dolichol-linked oligosaccharides, the glycan precursors employed in protein asparagine (N)-glycosylation. The assembly of dolichol-linked oligosaccharides begins on the cytosolic side of the endoplasmic reticulum membrane and finishes in its lumen. The sequential addition of sugars to dolichol pyrophosphate produces dolichol-linked oligosaccharides containing fourteen sugars, including two GlcNAcs, nine mannoses and three glucoses. Once assembled, the oligosaccharide is transferred from the lipid to nascent proteins by oligosaccharyltransferases. In the lumen of the endoplasmic reticulum, adds the third and last glucose residue from dolichyl phosphate glucose (Dol-P-Glc) onto the lipid-linked oligosaccharide intermediate Glc(2)Man(9)GlcNAc(2)-PP-Dol to produce Glc(3)Man(9)GlcNAc(2)-PP-Dol.</text>
</comment>
<evidence type="ECO:0000256" key="12">
    <source>
        <dbReference type="ARBA" id="ARBA00032069"/>
    </source>
</evidence>
<evidence type="ECO:0000256" key="15">
    <source>
        <dbReference type="SAM" id="Phobius"/>
    </source>
</evidence>
<evidence type="ECO:0000256" key="8">
    <source>
        <dbReference type="ARBA" id="ARBA00022692"/>
    </source>
</evidence>
<evidence type="ECO:0000313" key="17">
    <source>
        <dbReference type="Proteomes" id="UP000053317"/>
    </source>
</evidence>
<keyword evidence="11 15" id="KW-0472">Membrane</keyword>
<protein>
    <recommendedName>
        <fullName evidence="5">Dol-P-Glc:Glc(2)Man(9)GlcNAc(2)-PP-Dol alpha-1,2-glucosyltransferase</fullName>
        <ecNumber evidence="4">2.4.1.256</ecNumber>
    </recommendedName>
    <alternativeName>
        <fullName evidence="12">Asparagine-linked glycosylation protein 10</fullName>
    </alternativeName>
</protein>
<keyword evidence="17" id="KW-1185">Reference proteome</keyword>
<evidence type="ECO:0000256" key="1">
    <source>
        <dbReference type="ARBA" id="ARBA00004477"/>
    </source>
</evidence>
<keyword evidence="6" id="KW-0328">Glycosyltransferase</keyword>
<dbReference type="AlphaFoldDB" id="A0A0G2EGE9"/>
<dbReference type="Pfam" id="PF04922">
    <property type="entry name" value="DIE2_ALG10"/>
    <property type="match status" value="1"/>
</dbReference>
<dbReference type="GO" id="GO:0006488">
    <property type="term" value="P:dolichol-linked oligosaccharide biosynthetic process"/>
    <property type="evidence" value="ECO:0007669"/>
    <property type="project" value="InterPro"/>
</dbReference>
<keyword evidence="7 16" id="KW-0808">Transferase</keyword>
<name>A0A0G2EGE9_PHACM</name>
<dbReference type="PANTHER" id="PTHR12989:SF10">
    <property type="entry name" value="DOL-P-GLC:GLC(2)MAN(9)GLCNAC(2)-PP-DOL ALPHA-1,2-GLUCOSYLTRANSFERASE-RELATED"/>
    <property type="match status" value="1"/>
</dbReference>
<feature type="transmembrane region" description="Helical" evidence="15">
    <location>
        <begin position="31"/>
        <end position="49"/>
    </location>
</feature>
<dbReference type="GO" id="GO:0005789">
    <property type="term" value="C:endoplasmic reticulum membrane"/>
    <property type="evidence" value="ECO:0007669"/>
    <property type="project" value="UniProtKB-SubCell"/>
</dbReference>
<feature type="transmembrane region" description="Helical" evidence="15">
    <location>
        <begin position="69"/>
        <end position="88"/>
    </location>
</feature>
<reference evidence="16 17" key="2">
    <citation type="submission" date="2015-05" db="EMBL/GenBank/DDBJ databases">
        <authorList>
            <person name="Morales-Cruz A."/>
            <person name="Amrine K.C."/>
            <person name="Cantu D."/>
        </authorList>
    </citation>
    <scope>NUCLEOTIDE SEQUENCE [LARGE SCALE GENOMIC DNA]</scope>
    <source>
        <strain evidence="16">UCRPC4</strain>
    </source>
</reference>
<reference evidence="16 17" key="1">
    <citation type="submission" date="2015-05" db="EMBL/GenBank/DDBJ databases">
        <title>Distinctive expansion of gene families associated with plant cell wall degradation and secondary metabolism in the genomes of grapevine trunk pathogens.</title>
        <authorList>
            <person name="Lawrence D.P."/>
            <person name="Travadon R."/>
            <person name="Rolshausen P.E."/>
            <person name="Baumgartner K."/>
        </authorList>
    </citation>
    <scope>NUCLEOTIDE SEQUENCE [LARGE SCALE GENOMIC DNA]</scope>
    <source>
        <strain evidence="16">UCRPC4</strain>
    </source>
</reference>
<feature type="transmembrane region" description="Helical" evidence="15">
    <location>
        <begin position="108"/>
        <end position="127"/>
    </location>
</feature>
<sequence>MGANFLRDIISFVVTLVTATLRDLPQALLRLVPYIGFLVLFGGFVFWNGGVVLGDKENHVASLHLPQMLYLWVYIAFFSWPLLVPYILDGAGVTPYLPEFFRHEGVKARLPGVILASLLCAVMVAAVQYNTIVHPFTLADNRHYVFYVFRILLRHPSIKIVAVPVYFFSAWATLASMGASKPEVDAQPKGEKEAAGQQATEGRDSFGLSFVLIWLLSSALSLITAPLVEPRYFIIPWVIWRLHVPQISPKHDRSLKGGFNWFPHTDLRLYIETLWYMIINITTGYMFLYRGFEWKQEPDHVQRFMW</sequence>
<organism evidence="16 17">
    <name type="scientific">Phaeomoniella chlamydospora</name>
    <name type="common">Phaeoacremonium chlamydosporum</name>
    <dbReference type="NCBI Taxonomy" id="158046"/>
    <lineage>
        <taxon>Eukaryota</taxon>
        <taxon>Fungi</taxon>
        <taxon>Dikarya</taxon>
        <taxon>Ascomycota</taxon>
        <taxon>Pezizomycotina</taxon>
        <taxon>Eurotiomycetes</taxon>
        <taxon>Chaetothyriomycetidae</taxon>
        <taxon>Phaeomoniellales</taxon>
        <taxon>Phaeomoniellaceae</taxon>
        <taxon>Phaeomoniella</taxon>
    </lineage>
</organism>
<comment type="caution">
    <text evidence="16">The sequence shown here is derived from an EMBL/GenBank/DDBJ whole genome shotgun (WGS) entry which is preliminary data.</text>
</comment>
<evidence type="ECO:0000256" key="9">
    <source>
        <dbReference type="ARBA" id="ARBA00022824"/>
    </source>
</evidence>
<proteinExistence type="inferred from homology"/>
<dbReference type="PANTHER" id="PTHR12989">
    <property type="entry name" value="ALPHA-1,2-GLUCOSYLTRANSFERASE ALG10"/>
    <property type="match status" value="1"/>
</dbReference>
<comment type="catalytic activity">
    <reaction evidence="14">
        <text>an alpha-D-Glc-(1-&gt;3)-alpha-D-Glc-(1-&gt;3)-alpha-D-Man-(1-&gt;2)-alpha-D-Man-(1-&gt;2)-alpha-D-Man-(1-&gt;3)-[alpha-D-Man-(1-&gt;2)-alpha-D-Man-(1-&gt;3)-[alpha-D-Man-(1-&gt;2)-alpha-D-Man-(1-&gt;6)]-alpha-D-Man-(1-&gt;6)]-beta-D-Man-(1-&gt;4)-beta-D-GlcNAc-(1-&gt;4)-alpha-D-GlcNAc-diphospho-di-trans,poly-cis-dolichol + a di-trans,poly-cis-dolichyl beta-D-glucosyl phosphate = a alpha-D-Glc-(1-&gt;2)-alpha-D-Glc-(1-&gt;3)-alpha-D-Glc-(1-&gt;3)-alpha-D-Man-(1-&gt;2)-alpha-D-Man-(1-&gt;2)-alpha-D-Man-(1-&gt;3)-[alpha-D-Man-(1-&gt;2)-alpha-D-Man-(1-&gt;3)-[alpha-D-Man-(1-&gt;2)-alpha-D-Man-(1-&gt;6)]-alpha-D-Man-(1-&gt;6)]-beta-D-Man-(1-&gt;4)-beta-D-GlcNAc-(1-&gt;4)-alpha-D-GlcNAc-diphospho-di-trans,poly-cis-dolichol + a di-trans,poly-cis-dolichyl phosphate + H(+)</text>
        <dbReference type="Rhea" id="RHEA:29543"/>
        <dbReference type="Rhea" id="RHEA-COMP:19498"/>
        <dbReference type="Rhea" id="RHEA-COMP:19502"/>
        <dbReference type="Rhea" id="RHEA-COMP:19512"/>
        <dbReference type="Rhea" id="RHEA-COMP:19522"/>
        <dbReference type="ChEBI" id="CHEBI:15378"/>
        <dbReference type="ChEBI" id="CHEBI:57525"/>
        <dbReference type="ChEBI" id="CHEBI:57683"/>
        <dbReference type="ChEBI" id="CHEBI:132522"/>
        <dbReference type="ChEBI" id="CHEBI:132523"/>
        <dbReference type="EC" id="2.4.1.256"/>
    </reaction>
    <physiologicalReaction direction="left-to-right" evidence="14">
        <dbReference type="Rhea" id="RHEA:29544"/>
    </physiologicalReaction>
</comment>
<accession>A0A0G2EGE9</accession>
<evidence type="ECO:0000256" key="2">
    <source>
        <dbReference type="ARBA" id="ARBA00004922"/>
    </source>
</evidence>
<feature type="transmembrane region" description="Helical" evidence="15">
    <location>
        <begin position="147"/>
        <end position="168"/>
    </location>
</feature>
<dbReference type="Proteomes" id="UP000053317">
    <property type="component" value="Unassembled WGS sequence"/>
</dbReference>
<comment type="similarity">
    <text evidence="3">Belongs to the ALG10 glucosyltransferase family.</text>
</comment>
<evidence type="ECO:0000313" key="16">
    <source>
        <dbReference type="EMBL" id="KKY21514.1"/>
    </source>
</evidence>
<evidence type="ECO:0000256" key="13">
    <source>
        <dbReference type="ARBA" id="ARBA00044727"/>
    </source>
</evidence>
<evidence type="ECO:0000256" key="4">
    <source>
        <dbReference type="ARBA" id="ARBA00011967"/>
    </source>
</evidence>
<dbReference type="GO" id="GO:0106073">
    <property type="term" value="F:dolichyl pyrophosphate Glc2Man9GlcNAc2 alpha-1,2-glucosyltransferase activity"/>
    <property type="evidence" value="ECO:0007669"/>
    <property type="project" value="UniProtKB-EC"/>
</dbReference>
<evidence type="ECO:0000256" key="7">
    <source>
        <dbReference type="ARBA" id="ARBA00022679"/>
    </source>
</evidence>
<gene>
    <name evidence="16" type="ORF">UCRPC4_g03618</name>
</gene>
<dbReference type="EC" id="2.4.1.256" evidence="4"/>
<keyword evidence="10 15" id="KW-1133">Transmembrane helix</keyword>
<keyword evidence="9" id="KW-0256">Endoplasmic reticulum</keyword>
<comment type="pathway">
    <text evidence="2">Protein modification; protein glycosylation.</text>
</comment>
<dbReference type="OrthoDB" id="4769at2759"/>
<evidence type="ECO:0000256" key="11">
    <source>
        <dbReference type="ARBA" id="ARBA00023136"/>
    </source>
</evidence>
<dbReference type="UniPathway" id="UPA00378"/>
<dbReference type="EMBL" id="LCWF01000084">
    <property type="protein sequence ID" value="KKY21514.1"/>
    <property type="molecule type" value="Genomic_DNA"/>
</dbReference>
<dbReference type="InterPro" id="IPR016900">
    <property type="entry name" value="Alg10"/>
</dbReference>
<feature type="transmembrane region" description="Helical" evidence="15">
    <location>
        <begin position="269"/>
        <end position="288"/>
    </location>
</feature>
<feature type="transmembrane region" description="Helical" evidence="15">
    <location>
        <begin position="206"/>
        <end position="228"/>
    </location>
</feature>
<evidence type="ECO:0000256" key="5">
    <source>
        <dbReference type="ARBA" id="ARBA00018512"/>
    </source>
</evidence>
<evidence type="ECO:0000256" key="6">
    <source>
        <dbReference type="ARBA" id="ARBA00022676"/>
    </source>
</evidence>